<evidence type="ECO:0000313" key="3">
    <source>
        <dbReference type="EMBL" id="KAG7175538.1"/>
    </source>
</evidence>
<feature type="region of interest" description="Disordered" evidence="1">
    <location>
        <begin position="140"/>
        <end position="182"/>
    </location>
</feature>
<gene>
    <name evidence="3" type="ORF">Hamer_G022077</name>
</gene>
<keyword evidence="2" id="KW-0472">Membrane</keyword>
<keyword evidence="2" id="KW-0812">Transmembrane</keyword>
<dbReference type="Proteomes" id="UP000747542">
    <property type="component" value="Unassembled WGS sequence"/>
</dbReference>
<comment type="caution">
    <text evidence="3">The sequence shown here is derived from an EMBL/GenBank/DDBJ whole genome shotgun (WGS) entry which is preliminary data.</text>
</comment>
<keyword evidence="4" id="KW-1185">Reference proteome</keyword>
<protein>
    <submittedName>
        <fullName evidence="3">Uncharacterized protein</fullName>
    </submittedName>
</protein>
<reference evidence="3" key="1">
    <citation type="journal article" date="2021" name="Sci. Adv.">
        <title>The American lobster genome reveals insights on longevity, neural, and immune adaptations.</title>
        <authorList>
            <person name="Polinski J.M."/>
            <person name="Zimin A.V."/>
            <person name="Clark K.F."/>
            <person name="Kohn A.B."/>
            <person name="Sadowski N."/>
            <person name="Timp W."/>
            <person name="Ptitsyn A."/>
            <person name="Khanna P."/>
            <person name="Romanova D.Y."/>
            <person name="Williams P."/>
            <person name="Greenwood S.J."/>
            <person name="Moroz L.L."/>
            <person name="Walt D.R."/>
            <person name="Bodnar A.G."/>
        </authorList>
    </citation>
    <scope>NUCLEOTIDE SEQUENCE</scope>
    <source>
        <strain evidence="3">GMGI-L3</strain>
    </source>
</reference>
<evidence type="ECO:0000256" key="2">
    <source>
        <dbReference type="SAM" id="Phobius"/>
    </source>
</evidence>
<accession>A0A8J5NA20</accession>
<evidence type="ECO:0000313" key="4">
    <source>
        <dbReference type="Proteomes" id="UP000747542"/>
    </source>
</evidence>
<proteinExistence type="predicted"/>
<dbReference type="AlphaFoldDB" id="A0A8J5NA20"/>
<dbReference type="EMBL" id="JAHLQT010005701">
    <property type="protein sequence ID" value="KAG7175538.1"/>
    <property type="molecule type" value="Genomic_DNA"/>
</dbReference>
<name>A0A8J5NA20_HOMAM</name>
<evidence type="ECO:0000256" key="1">
    <source>
        <dbReference type="SAM" id="MobiDB-lite"/>
    </source>
</evidence>
<sequence length="182" mass="20461">MMRSWGVVMAQLPPRARLPYRTHKHPRPDNVILCIHVILFISGNSHGPYFCQAQMGDTFVTETVPNYLLAGAIFYLMIGGINVGINSYDISFAVPGIICLIYGAAFLVTALVVHCKINSTDPSPQPPVAISRATEYPPQHLSQEHYPQHYPPQHLSQEHYPQHYPPQHLSQEHYPQPPPAYS</sequence>
<organism evidence="3 4">
    <name type="scientific">Homarus americanus</name>
    <name type="common">American lobster</name>
    <dbReference type="NCBI Taxonomy" id="6706"/>
    <lineage>
        <taxon>Eukaryota</taxon>
        <taxon>Metazoa</taxon>
        <taxon>Ecdysozoa</taxon>
        <taxon>Arthropoda</taxon>
        <taxon>Crustacea</taxon>
        <taxon>Multicrustacea</taxon>
        <taxon>Malacostraca</taxon>
        <taxon>Eumalacostraca</taxon>
        <taxon>Eucarida</taxon>
        <taxon>Decapoda</taxon>
        <taxon>Pleocyemata</taxon>
        <taxon>Astacidea</taxon>
        <taxon>Nephropoidea</taxon>
        <taxon>Nephropidae</taxon>
        <taxon>Homarus</taxon>
    </lineage>
</organism>
<feature type="transmembrane region" description="Helical" evidence="2">
    <location>
        <begin position="63"/>
        <end position="85"/>
    </location>
</feature>
<feature type="transmembrane region" description="Helical" evidence="2">
    <location>
        <begin position="92"/>
        <end position="113"/>
    </location>
</feature>
<keyword evidence="2" id="KW-1133">Transmembrane helix</keyword>